<dbReference type="GO" id="GO:0009277">
    <property type="term" value="C:fungal-type cell wall"/>
    <property type="evidence" value="ECO:0007669"/>
    <property type="project" value="InterPro"/>
</dbReference>
<dbReference type="EMBL" id="JAACJM010000060">
    <property type="protein sequence ID" value="KAF5354364.1"/>
    <property type="molecule type" value="Genomic_DNA"/>
</dbReference>
<gene>
    <name evidence="10" type="ORF">D9758_010750</name>
</gene>
<dbReference type="AlphaFoldDB" id="A0A8H5D6A2"/>
<sequence>MFSRISTLFFTAILLSSANLAIATRLPDHQDHHGDCDKYPHHSHHDHHGDYPHHGHHDHPGHCSPEPPLTTTVTKTITRTAPPTTVTETQCCNTGNPVTQTITVTAPPTTITEPGSPCNTGPPVTKTITETAPPTTTTEPASQCNTGPIQCCNSVQKAGSDAVTSILGLLGVVIQDLEVLVGLTCDPISVIGAGGNSCSATPVCCEDNTFNGIIAIGCVPVIINL</sequence>
<feature type="compositionally biased region" description="Basic and acidic residues" evidence="9">
    <location>
        <begin position="47"/>
        <end position="61"/>
    </location>
</feature>
<dbReference type="Proteomes" id="UP000559256">
    <property type="component" value="Unassembled WGS sequence"/>
</dbReference>
<evidence type="ECO:0000313" key="11">
    <source>
        <dbReference type="Proteomes" id="UP000559256"/>
    </source>
</evidence>
<feature type="compositionally biased region" description="Basic and acidic residues" evidence="9">
    <location>
        <begin position="30"/>
        <end position="40"/>
    </location>
</feature>
<feature type="signal peptide" evidence="8">
    <location>
        <begin position="1"/>
        <end position="23"/>
    </location>
</feature>
<dbReference type="InterPro" id="IPR019778">
    <property type="entry name" value="Class_I_Hydrophobin_CS"/>
</dbReference>
<keyword evidence="5 8" id="KW-0732">Signal</keyword>
<keyword evidence="11" id="KW-1185">Reference proteome</keyword>
<organism evidence="10 11">
    <name type="scientific">Tetrapyrgos nigripes</name>
    <dbReference type="NCBI Taxonomy" id="182062"/>
    <lineage>
        <taxon>Eukaryota</taxon>
        <taxon>Fungi</taxon>
        <taxon>Dikarya</taxon>
        <taxon>Basidiomycota</taxon>
        <taxon>Agaricomycotina</taxon>
        <taxon>Agaricomycetes</taxon>
        <taxon>Agaricomycetidae</taxon>
        <taxon>Agaricales</taxon>
        <taxon>Marasmiineae</taxon>
        <taxon>Marasmiaceae</taxon>
        <taxon>Tetrapyrgos</taxon>
    </lineage>
</organism>
<name>A0A8H5D6A2_9AGAR</name>
<dbReference type="GO" id="GO:0005199">
    <property type="term" value="F:structural constituent of cell wall"/>
    <property type="evidence" value="ECO:0007669"/>
    <property type="project" value="InterPro"/>
</dbReference>
<keyword evidence="3 8" id="KW-0134">Cell wall</keyword>
<comment type="subunit">
    <text evidence="7">Self-assembles to form functional amyloid fibrils called rodlets. Self-assembly into fibrillar rodlets occurs spontaneously at hydrophobic:hydrophilic interfaces and the rodlets further associate laterally to form amphipathic monolayers.</text>
</comment>
<keyword evidence="4 8" id="KW-0964">Secreted</keyword>
<feature type="chain" id="PRO_5034520837" description="Hydrophobin" evidence="8">
    <location>
        <begin position="24"/>
        <end position="225"/>
    </location>
</feature>
<comment type="similarity">
    <text evidence="2 8">Belongs to the fungal hydrophobin family.</text>
</comment>
<evidence type="ECO:0000256" key="6">
    <source>
        <dbReference type="ARBA" id="ARBA00023157"/>
    </source>
</evidence>
<comment type="caution">
    <text evidence="10">The sequence shown here is derived from an EMBL/GenBank/DDBJ whole genome shotgun (WGS) entry which is preliminary data.</text>
</comment>
<evidence type="ECO:0000256" key="2">
    <source>
        <dbReference type="ARBA" id="ARBA00010446"/>
    </source>
</evidence>
<dbReference type="InterPro" id="IPR001338">
    <property type="entry name" value="Class_I_Hydrophobin"/>
</dbReference>
<dbReference type="OrthoDB" id="4225815at2759"/>
<dbReference type="Pfam" id="PF01185">
    <property type="entry name" value="Hydrophobin"/>
    <property type="match status" value="1"/>
</dbReference>
<reference evidence="10 11" key="1">
    <citation type="journal article" date="2020" name="ISME J.">
        <title>Uncovering the hidden diversity of litter-decomposition mechanisms in mushroom-forming fungi.</title>
        <authorList>
            <person name="Floudas D."/>
            <person name="Bentzer J."/>
            <person name="Ahren D."/>
            <person name="Johansson T."/>
            <person name="Persson P."/>
            <person name="Tunlid A."/>
        </authorList>
    </citation>
    <scope>NUCLEOTIDE SEQUENCE [LARGE SCALE GENOMIC DNA]</scope>
    <source>
        <strain evidence="10 11">CBS 291.85</strain>
    </source>
</reference>
<comment type="subcellular location">
    <subcellularLocation>
        <location evidence="1 8">Secreted</location>
        <location evidence="1 8">Cell wall</location>
    </subcellularLocation>
</comment>
<evidence type="ECO:0000256" key="7">
    <source>
        <dbReference type="ARBA" id="ARBA00093546"/>
    </source>
</evidence>
<dbReference type="SMART" id="SM00075">
    <property type="entry name" value="HYDRO"/>
    <property type="match status" value="1"/>
</dbReference>
<evidence type="ECO:0000313" key="10">
    <source>
        <dbReference type="EMBL" id="KAF5354364.1"/>
    </source>
</evidence>
<evidence type="ECO:0000256" key="1">
    <source>
        <dbReference type="ARBA" id="ARBA00004191"/>
    </source>
</evidence>
<evidence type="ECO:0000256" key="8">
    <source>
        <dbReference type="RuleBase" id="RU365009"/>
    </source>
</evidence>
<keyword evidence="6 8" id="KW-1015">Disulfide bond</keyword>
<accession>A0A8H5D6A2</accession>
<dbReference type="CDD" id="cd23507">
    <property type="entry name" value="hydrophobin_I"/>
    <property type="match status" value="1"/>
</dbReference>
<evidence type="ECO:0000256" key="9">
    <source>
        <dbReference type="SAM" id="MobiDB-lite"/>
    </source>
</evidence>
<feature type="region of interest" description="Disordered" evidence="9">
    <location>
        <begin position="30"/>
        <end position="71"/>
    </location>
</feature>
<evidence type="ECO:0000256" key="3">
    <source>
        <dbReference type="ARBA" id="ARBA00022512"/>
    </source>
</evidence>
<proteinExistence type="inferred from homology"/>
<evidence type="ECO:0000256" key="4">
    <source>
        <dbReference type="ARBA" id="ARBA00022525"/>
    </source>
</evidence>
<dbReference type="PROSITE" id="PS00956">
    <property type="entry name" value="HYDROPHOBIN"/>
    <property type="match status" value="1"/>
</dbReference>
<protein>
    <recommendedName>
        <fullName evidence="8">Hydrophobin</fullName>
    </recommendedName>
</protein>
<evidence type="ECO:0000256" key="5">
    <source>
        <dbReference type="ARBA" id="ARBA00022729"/>
    </source>
</evidence>